<dbReference type="InterPro" id="IPR013785">
    <property type="entry name" value="Aldolase_TIM"/>
</dbReference>
<dbReference type="Pfam" id="PF02581">
    <property type="entry name" value="TMP-TENI"/>
    <property type="match status" value="1"/>
</dbReference>
<gene>
    <name evidence="5" type="primary">ThiE</name>
</gene>
<name>A0A141MJC8_9APIC</name>
<sequence>MEKCYNWSKWKHWRNWNNWKNWNNNYSAIIKEKTKIDYSLYLVTDDKFIKNNTPLCQSFMNKIMESVLGGVSLLQLRLKEMDDLFFYNMVNQIKEKVRPFHIPIIINDRIDICLATDSDGVHLGKSDMPMSIARRLLGNEKLIGGTINFSNENDLEQAITNNVNYIAHEETLYESKTKNVKTAHISKLKKELQNLNQMFLFLKKQGKIHPSATLPSRILIGGININNIEETMKHFHDTCAGVCVASAIIGTEKENSFMNALQLKLIIDKYKHQEHIALFNMFNSCLNYALYKIKNSNNTEIETSTENEKHVLHNRHRNSFEEKEEEKKEKGNIEIDWNDSYYVCTQIPIKEYLCDTLQQKLKIVHLRECRNMLERINVYLYDSNDLHLEEKNDVRNEGGIYSVESQYWSNWVNEMKKKNIKKNIFICIGDKILHYFRKHFSDDFFQFNFFIVIQNTNLEKLPYSQMLFCLFGEYEMEDASVKYGSNFMYIILKGSFLSNNYKCNRVGVWLTLLLNIHNTITPRILSHMVEGDQQCSIEQTLLKYLSAAITAITYSPKEQHITNFF</sequence>
<comment type="pathway">
    <text evidence="1">Cofactor biosynthesis; thiamine diphosphate biosynthesis.</text>
</comment>
<dbReference type="PANTHER" id="PTHR20857">
    <property type="entry name" value="THIAMINE-PHOSPHATE PYROPHOSPHORYLASE"/>
    <property type="match status" value="1"/>
</dbReference>
<dbReference type="InterPro" id="IPR036206">
    <property type="entry name" value="ThiamineP_synth_sf"/>
</dbReference>
<dbReference type="GO" id="GO:0005737">
    <property type="term" value="C:cytoplasm"/>
    <property type="evidence" value="ECO:0007669"/>
    <property type="project" value="TreeGrafter"/>
</dbReference>
<evidence type="ECO:0000256" key="2">
    <source>
        <dbReference type="ARBA" id="ARBA00022977"/>
    </source>
</evidence>
<dbReference type="AlphaFoldDB" id="A0A141MJC8"/>
<reference evidence="5" key="1">
    <citation type="submission" date="2015-02" db="EMBL/GenBank/DDBJ databases">
        <title>De-novo synthesis of Thiamine in Haemosporidian parasites.</title>
        <authorList>
            <person name="Hellgren O."/>
            <person name="Videvall E."/>
        </authorList>
    </citation>
    <scope>NUCLEOTIDE SEQUENCE</scope>
    <source>
        <strain evidence="5">SISKIN1</strain>
    </source>
</reference>
<dbReference type="GO" id="GO:0009228">
    <property type="term" value="P:thiamine biosynthetic process"/>
    <property type="evidence" value="ECO:0007669"/>
    <property type="project" value="UniProtKB-KW"/>
</dbReference>
<dbReference type="PANTHER" id="PTHR20857:SF23">
    <property type="entry name" value="THIAMINE BIOSYNTHETIC BIFUNCTIONAL ENZYME"/>
    <property type="match status" value="1"/>
</dbReference>
<proteinExistence type="evidence at transcript level"/>
<dbReference type="InterPro" id="IPR022998">
    <property type="entry name" value="ThiamineP_synth_TenI"/>
</dbReference>
<dbReference type="EMBL" id="KP784840">
    <property type="protein sequence ID" value="ALY06098.1"/>
    <property type="molecule type" value="mRNA"/>
</dbReference>
<dbReference type="Gene3D" id="3.20.20.70">
    <property type="entry name" value="Aldolase class I"/>
    <property type="match status" value="1"/>
</dbReference>
<evidence type="ECO:0000313" key="5">
    <source>
        <dbReference type="EMBL" id="ALY06098.1"/>
    </source>
</evidence>
<feature type="coiled-coil region" evidence="3">
    <location>
        <begin position="178"/>
        <end position="205"/>
    </location>
</feature>
<dbReference type="SUPFAM" id="SSF51391">
    <property type="entry name" value="Thiamin phosphate synthase"/>
    <property type="match status" value="1"/>
</dbReference>
<evidence type="ECO:0000259" key="4">
    <source>
        <dbReference type="Pfam" id="PF02581"/>
    </source>
</evidence>
<keyword evidence="3" id="KW-0175">Coiled coil</keyword>
<dbReference type="VEuPathDB" id="PlasmoDB:Htart_000078000"/>
<accession>A0A141MJC8</accession>
<keyword evidence="2" id="KW-0784">Thiamine biosynthesis</keyword>
<protein>
    <submittedName>
        <fullName evidence="5">Thiamin-phosphate pyrophosphorylase</fullName>
    </submittedName>
</protein>
<evidence type="ECO:0000256" key="3">
    <source>
        <dbReference type="SAM" id="Coils"/>
    </source>
</evidence>
<dbReference type="CDD" id="cd00564">
    <property type="entry name" value="TMP_TenI"/>
    <property type="match status" value="1"/>
</dbReference>
<organism evidence="5">
    <name type="scientific">Haemoproteus tartakovskyi</name>
    <dbReference type="NCBI Taxonomy" id="707206"/>
    <lineage>
        <taxon>Eukaryota</taxon>
        <taxon>Sar</taxon>
        <taxon>Alveolata</taxon>
        <taxon>Apicomplexa</taxon>
        <taxon>Aconoidasida</taxon>
        <taxon>Haemosporida</taxon>
        <taxon>Haemoproteidae</taxon>
        <taxon>Haemoproteus</taxon>
    </lineage>
</organism>
<feature type="domain" description="Thiamine phosphate synthase/TenI" evidence="4">
    <location>
        <begin position="40"/>
        <end position="248"/>
    </location>
</feature>
<dbReference type="GO" id="GO:0004789">
    <property type="term" value="F:thiamine-phosphate diphosphorylase activity"/>
    <property type="evidence" value="ECO:0007669"/>
    <property type="project" value="TreeGrafter"/>
</dbReference>
<evidence type="ECO:0000256" key="1">
    <source>
        <dbReference type="ARBA" id="ARBA00004948"/>
    </source>
</evidence>